<name>A0ABW3T598_9CAUL</name>
<dbReference type="EMBL" id="JBHTLQ010000053">
    <property type="protein sequence ID" value="MFD1192344.1"/>
    <property type="molecule type" value="Genomic_DNA"/>
</dbReference>
<comment type="caution">
    <text evidence="3">The sequence shown here is derived from an EMBL/GenBank/DDBJ whole genome shotgun (WGS) entry which is preliminary data.</text>
</comment>
<evidence type="ECO:0000256" key="1">
    <source>
        <dbReference type="SAM" id="MobiDB-lite"/>
    </source>
</evidence>
<evidence type="ECO:0000256" key="2">
    <source>
        <dbReference type="SAM" id="Phobius"/>
    </source>
</evidence>
<evidence type="ECO:0000313" key="3">
    <source>
        <dbReference type="EMBL" id="MFD1192344.1"/>
    </source>
</evidence>
<organism evidence="3 4">
    <name type="scientific">Phenylobacterium conjunctum</name>
    <dbReference type="NCBI Taxonomy" id="1298959"/>
    <lineage>
        <taxon>Bacteria</taxon>
        <taxon>Pseudomonadati</taxon>
        <taxon>Pseudomonadota</taxon>
        <taxon>Alphaproteobacteria</taxon>
        <taxon>Caulobacterales</taxon>
        <taxon>Caulobacteraceae</taxon>
        <taxon>Phenylobacterium</taxon>
    </lineage>
</organism>
<proteinExistence type="predicted"/>
<dbReference type="Proteomes" id="UP001597216">
    <property type="component" value="Unassembled WGS sequence"/>
</dbReference>
<sequence length="84" mass="9109">MPTYMKFPTRVVSATRARQGRMGRHILWVLLVSTALAALALFGAWTLHAPQWAGTRGTERASAAEARSFDTGAPVAKQKSPDGR</sequence>
<feature type="region of interest" description="Disordered" evidence="1">
    <location>
        <begin position="56"/>
        <end position="84"/>
    </location>
</feature>
<keyword evidence="2" id="KW-1133">Transmembrane helix</keyword>
<accession>A0ABW3T598</accession>
<keyword evidence="2" id="KW-0812">Transmembrane</keyword>
<protein>
    <submittedName>
        <fullName evidence="3">Uncharacterized protein</fullName>
    </submittedName>
</protein>
<gene>
    <name evidence="3" type="ORF">ACFQ27_17280</name>
</gene>
<keyword evidence="4" id="KW-1185">Reference proteome</keyword>
<evidence type="ECO:0000313" key="4">
    <source>
        <dbReference type="Proteomes" id="UP001597216"/>
    </source>
</evidence>
<dbReference type="RefSeq" id="WP_374345999.1">
    <property type="nucleotide sequence ID" value="NZ_JBHTLQ010000053.1"/>
</dbReference>
<feature type="transmembrane region" description="Helical" evidence="2">
    <location>
        <begin position="26"/>
        <end position="47"/>
    </location>
</feature>
<reference evidence="4" key="1">
    <citation type="journal article" date="2019" name="Int. J. Syst. Evol. Microbiol.">
        <title>The Global Catalogue of Microorganisms (GCM) 10K type strain sequencing project: providing services to taxonomists for standard genome sequencing and annotation.</title>
        <authorList>
            <consortium name="The Broad Institute Genomics Platform"/>
            <consortium name="The Broad Institute Genome Sequencing Center for Infectious Disease"/>
            <person name="Wu L."/>
            <person name="Ma J."/>
        </authorList>
    </citation>
    <scope>NUCLEOTIDE SEQUENCE [LARGE SCALE GENOMIC DNA]</scope>
    <source>
        <strain evidence="4">CCUG 55074</strain>
    </source>
</reference>
<keyword evidence="2" id="KW-0472">Membrane</keyword>